<gene>
    <name evidence="1" type="ORF">G9F26_000206</name>
</gene>
<comment type="caution">
    <text evidence="1">The sequence shown here is derived from an EMBL/GenBank/DDBJ whole genome shotgun (WGS) entry which is preliminary data.</text>
</comment>
<name>A0A750HRK1_SALER</name>
<dbReference type="AlphaFoldDB" id="A0A750HRK1"/>
<proteinExistence type="predicted"/>
<evidence type="ECO:0000313" key="1">
    <source>
        <dbReference type="EMBL" id="HAF6276153.1"/>
    </source>
</evidence>
<reference evidence="1" key="1">
    <citation type="journal article" date="2018" name="Genome Biol.">
        <title>SKESA: strategic k-mer extension for scrupulous assemblies.</title>
        <authorList>
            <person name="Souvorov A."/>
            <person name="Agarwala R."/>
            <person name="Lipman D.J."/>
        </authorList>
    </citation>
    <scope>NUCLEOTIDE SEQUENCE</scope>
    <source>
        <strain evidence="1">MA.CK_93/00002981</strain>
    </source>
</reference>
<accession>A0A750HRK1</accession>
<sequence>MTRKRAMINQKETIHHPGYGYRNPSSLIASGGIMRHFIQNKIRPFLYPNKNWLRSLKEFAAIFYLAKCLIYYRDEMSYSQRLITASDTQGRNRKLINPRYLSLQDEEITFLTCYVDNNSNGADRMPKPGVCNSREIHET</sequence>
<organism evidence="1">
    <name type="scientific">Salmonella enterica</name>
    <name type="common">Salmonella choleraesuis</name>
    <dbReference type="NCBI Taxonomy" id="28901"/>
    <lineage>
        <taxon>Bacteria</taxon>
        <taxon>Pseudomonadati</taxon>
        <taxon>Pseudomonadota</taxon>
        <taxon>Gammaproteobacteria</taxon>
        <taxon>Enterobacterales</taxon>
        <taxon>Enterobacteriaceae</taxon>
        <taxon>Salmonella</taxon>
    </lineage>
</organism>
<protein>
    <submittedName>
        <fullName evidence="1">Uncharacterized protein</fullName>
    </submittedName>
</protein>
<dbReference type="EMBL" id="DAAVPZ010000001">
    <property type="protein sequence ID" value="HAF6276153.1"/>
    <property type="molecule type" value="Genomic_DNA"/>
</dbReference>
<reference evidence="1" key="2">
    <citation type="submission" date="2020-02" db="EMBL/GenBank/DDBJ databases">
        <authorList>
            <consortium name="NCBI Pathogen Detection Project"/>
        </authorList>
    </citation>
    <scope>NUCLEOTIDE SEQUENCE</scope>
    <source>
        <strain evidence="1">MA.CK_93/00002981</strain>
    </source>
</reference>